<feature type="transmembrane region" description="Helical" evidence="2">
    <location>
        <begin position="98"/>
        <end position="116"/>
    </location>
</feature>
<name>A0AA41Z345_9HYPH</name>
<comment type="caution">
    <text evidence="3">The sequence shown here is derived from an EMBL/GenBank/DDBJ whole genome shotgun (WGS) entry which is preliminary data.</text>
</comment>
<feature type="region of interest" description="Disordered" evidence="1">
    <location>
        <begin position="37"/>
        <end position="70"/>
    </location>
</feature>
<keyword evidence="2" id="KW-0472">Membrane</keyword>
<evidence type="ECO:0000313" key="4">
    <source>
        <dbReference type="Proteomes" id="UP001165667"/>
    </source>
</evidence>
<evidence type="ECO:0000313" key="3">
    <source>
        <dbReference type="EMBL" id="MCW6512849.1"/>
    </source>
</evidence>
<keyword evidence="4" id="KW-1185">Reference proteome</keyword>
<dbReference type="RefSeq" id="WP_282589225.1">
    <property type="nucleotide sequence ID" value="NZ_JAMOIM010000069.1"/>
</dbReference>
<dbReference type="Proteomes" id="UP001165667">
    <property type="component" value="Unassembled WGS sequence"/>
</dbReference>
<feature type="transmembrane region" description="Helical" evidence="2">
    <location>
        <begin position="9"/>
        <end position="29"/>
    </location>
</feature>
<evidence type="ECO:0000256" key="1">
    <source>
        <dbReference type="SAM" id="MobiDB-lite"/>
    </source>
</evidence>
<proteinExistence type="predicted"/>
<keyword evidence="2" id="KW-0812">Transmembrane</keyword>
<reference evidence="3" key="1">
    <citation type="submission" date="2022-05" db="EMBL/GenBank/DDBJ databases">
        <authorList>
            <person name="Pankratov T."/>
        </authorList>
    </citation>
    <scope>NUCLEOTIDE SEQUENCE</scope>
    <source>
        <strain evidence="3">BP6-180914</strain>
    </source>
</reference>
<keyword evidence="2" id="KW-1133">Transmembrane helix</keyword>
<dbReference type="EMBL" id="JAMOIM010000069">
    <property type="protein sequence ID" value="MCW6512849.1"/>
    <property type="molecule type" value="Genomic_DNA"/>
</dbReference>
<sequence>MRRFANAEIILGFFLGLFVTLLFVGVNLYQADHCAEERQQSQAGPGKNPSPEQKVAHPHSEDDEREEEITSYAKAHPGVCGIAGFPRMTVGYLDHHEGFFVGLFTMALFGATFFLWRSTEKLWKAGEDQRVLSEKIAIDQSINTRESLRIASEAAHASLQASQTAAAQLAQDRDAIIVRERAYFAFQQFGTIHGFEDNILKWWLFDVQWRNSGNRPPRAMVGCTSYCLFPEMIEPEFSFPDLPVDPQIPRSGKIFVAPQTSIRGAMIRVPVSDMIAIAEGRKYLMIWGWVEYDDGFEDTPRRRSEFAAIVTMLGKATEANAAHANIRMHPRHNGTDDECTNPIVTARGGADLQPV</sequence>
<accession>A0AA41Z345</accession>
<protein>
    <submittedName>
        <fullName evidence="3">Uncharacterized protein</fullName>
    </submittedName>
</protein>
<gene>
    <name evidence="3" type="ORF">M8523_33735</name>
</gene>
<organism evidence="3 4">
    <name type="scientific">Lichenifustis flavocetrariae</name>
    <dbReference type="NCBI Taxonomy" id="2949735"/>
    <lineage>
        <taxon>Bacteria</taxon>
        <taxon>Pseudomonadati</taxon>
        <taxon>Pseudomonadota</taxon>
        <taxon>Alphaproteobacteria</taxon>
        <taxon>Hyphomicrobiales</taxon>
        <taxon>Lichenihabitantaceae</taxon>
        <taxon>Lichenifustis</taxon>
    </lineage>
</organism>
<dbReference type="AlphaFoldDB" id="A0AA41Z345"/>
<evidence type="ECO:0000256" key="2">
    <source>
        <dbReference type="SAM" id="Phobius"/>
    </source>
</evidence>